<dbReference type="SUPFAM" id="SSF56399">
    <property type="entry name" value="ADP-ribosylation"/>
    <property type="match status" value="1"/>
</dbReference>
<dbReference type="STRING" id="1427518.XSR1_710006"/>
<dbReference type="InterPro" id="IPR006530">
    <property type="entry name" value="YD"/>
</dbReference>
<dbReference type="RefSeq" id="WP_038241735.1">
    <property type="nucleotide sequence ID" value="NZ_CAWNPB010000012.1"/>
</dbReference>
<accession>W1J3X2</accession>
<dbReference type="Pfam" id="PF05593">
    <property type="entry name" value="RHS_repeat"/>
    <property type="match status" value="1"/>
</dbReference>
<sequence length="1759" mass="195578">MINVQTQAHNFTSAAQAGVDPRTGIFSFGLPLATLSGHQNQGPFLALRLNYSPLQPQDAFGLGRGMSFGLTSYDASTTPGRLQLASGEQYRVNHNAAGTHLTLRQCRRPPTLTIEMQISEEGSRCVVRHNTGMVEILKKYAQEMWLPVQIMSPIGRSLHLEWNDRHRQGTYLLTRITGEAGNVLCKFDYDSYLSITIWPDTLETLTFNLLKTNGYLRKIKNVSQPATPLTWSLDYDPHTIFPGDVNPLSYLVTPAGLTQKVDYAARQMLYNTRHGQGGLPAVTRSLLSPGLKQPLLQIAYRYDGNNYLGHGAQFQDFNENDDNLFSVPGSHYTYWTEERVHHPDGGEQVTRRTYNKFHLLTEERFTQGDCTHTKTTHYYADENKPFSQQLSTYQFPKQNLSHWQKGNTASPMLSTSMEYDEQGHQTCQTTADGTIVKMQWYPAIGEPGRCPADPGGFSCFIKSRTVYPPQTFKDEPITRVEYTYIDIAEKAKHRRQAVIMPLTETHFLYSRESEAHLVRQNVTYAYYCDDVSASNFGRLERKTTTFRNDNSPAHPYVQHTDYAFVFNSHQLTRTVTLSTQANAADSDYGGMTRITSDTVSTLSGLVQTQTDSAGSTLQNYFNALGQQTGMVLHPDEAEYRQETRIDWQPTSASSPAQVTKTDPLGNRIRISHDALEQVLASEIQDSDGPASARDVWHTMLQHTLDSWGRVTESMQTDYLRAPETDIVTPALLRERIELRTTLTYDYWGQVSTITGSDGIVHHSLADPIACTVTRWTTDRTGKDTAYIVTHHHKYTHQVVKMEVFESADALIHNTPYSISHQEWDGVGRLRTVTDALGRVTRYEYDVFGRPLRTVLADKTQITRRYARFSSAPLPVAVAVMAPDDTTETVLGEQRFDALGRPVSMTVGGRTTTYTHELNPKARPNKNSIIEPDGSTQDYLNEPRLGGALTAVTATQPGGKKVHKTYRYTPKTGHLLDMTEGNSVVTALYSPSGHAAGEITSVHSSKALSTHRLYSLAGRLQQERRGDGSCWTYSYATSGNQVGLLTQMTDDKTVKVVFFYDGLNRVAQTVATALQSRHVLKTDIERDAFGREVKRIFNSNAQDTRTLLQEYDVVGRVVRRTLHKGDHQGEVLTDEQFTYDLRSRLSDYRVSGSLLPKDAYGNAIVRQTFMADALDNITKCVTTLQTGESNTATHHYKNAKDPCQLSYVTNTLTSRGYPSKIPLLYDGAGRLVRDEVGRILRYDALGRLNRVESAKHGSGDYGYDAFDRLAWQQGDDTRLLHRLYYDDNTLTNEWISASEQNQQADTIIRYLGTVAQTTLESHGEETLLLGTDQKQSVMAVCRETLTDQTYTPYGLSRPSDNAKSRAVKGYNGERCDPITGTTHLGNGYRAYNPVLMRFHCPDSWSPFGKGGLNSYAYCGGDPINHADPSGHVNWWSVGFGIFGIVAAGIAAVLLAPVTGGASLALLVVVTTSAVVSGALDIASGALEDSHPELSRKLGTAALIVGIPAMVDGIARLPGMVRAGYNLVRQAPKLLRGANELYNAGVRNLLSANRLAITNTSTQITAWGPIKIGSITAFGVSGHDVAYVFTDLHKGRQRLNIVGHGWVDHHTGMSVISMTEIHGNTARSIDGAELAGMLERNGVNFRDYRSARMVVCYSADGEGASLAAQFALRSGLETKGFHGEVYTWTEWPQDYFPNLQGVAKTKFKSGGFGIIDEDFLREAEKELNAVLLDNVKFGHQPFKILKKGFEYRPHRYYPVGV</sequence>
<organism evidence="4 5">
    <name type="scientific">Xenorhabdus szentirmaii DSM 16338</name>
    <dbReference type="NCBI Taxonomy" id="1427518"/>
    <lineage>
        <taxon>Bacteria</taxon>
        <taxon>Pseudomonadati</taxon>
        <taxon>Pseudomonadota</taxon>
        <taxon>Gammaproteobacteria</taxon>
        <taxon>Enterobacterales</taxon>
        <taxon>Morganellaceae</taxon>
        <taxon>Xenorhabdus</taxon>
    </lineage>
</organism>
<name>W1J3X2_9GAMM</name>
<keyword evidence="2" id="KW-1133">Transmembrane helix</keyword>
<evidence type="ECO:0000313" key="4">
    <source>
        <dbReference type="EMBL" id="CDL85452.1"/>
    </source>
</evidence>
<dbReference type="InterPro" id="IPR022385">
    <property type="entry name" value="Rhs_assc_core"/>
</dbReference>
<keyword evidence="5" id="KW-1185">Reference proteome</keyword>
<dbReference type="InterPro" id="IPR031325">
    <property type="entry name" value="RHS_repeat"/>
</dbReference>
<comment type="caution">
    <text evidence="4">The sequence shown here is derived from an EMBL/GenBank/DDBJ whole genome shotgun (WGS) entry which is preliminary data.</text>
</comment>
<dbReference type="Pfam" id="PF25023">
    <property type="entry name" value="TEN_YD-shell"/>
    <property type="match status" value="1"/>
</dbReference>
<dbReference type="InterPro" id="IPR056823">
    <property type="entry name" value="TEN-like_YD-shell"/>
</dbReference>
<dbReference type="PANTHER" id="PTHR32305:SF15">
    <property type="entry name" value="PROTEIN RHSA-RELATED"/>
    <property type="match status" value="1"/>
</dbReference>
<dbReference type="InterPro" id="IPR050708">
    <property type="entry name" value="T6SS_VgrG/RHS"/>
</dbReference>
<evidence type="ECO:0000256" key="1">
    <source>
        <dbReference type="ARBA" id="ARBA00022737"/>
    </source>
</evidence>
<feature type="transmembrane region" description="Helical" evidence="2">
    <location>
        <begin position="1462"/>
        <end position="1484"/>
    </location>
</feature>
<keyword evidence="2" id="KW-0812">Transmembrane</keyword>
<dbReference type="OrthoDB" id="5862074at2"/>
<keyword evidence="1" id="KW-0677">Repeat</keyword>
<feature type="transmembrane region" description="Helical" evidence="2">
    <location>
        <begin position="1496"/>
        <end position="1513"/>
    </location>
</feature>
<evidence type="ECO:0000256" key="2">
    <source>
        <dbReference type="SAM" id="Phobius"/>
    </source>
</evidence>
<evidence type="ECO:0000313" key="5">
    <source>
        <dbReference type="Proteomes" id="UP000019202"/>
    </source>
</evidence>
<dbReference type="Proteomes" id="UP000019202">
    <property type="component" value="Unassembled WGS sequence"/>
</dbReference>
<gene>
    <name evidence="4" type="ORF">XSR1_710006</name>
</gene>
<proteinExistence type="predicted"/>
<feature type="transmembrane region" description="Helical" evidence="2">
    <location>
        <begin position="1433"/>
        <end position="1455"/>
    </location>
</feature>
<keyword evidence="2" id="KW-0472">Membrane</keyword>
<dbReference type="GeneID" id="97123660"/>
<reference evidence="4" key="1">
    <citation type="submission" date="2013-11" db="EMBL/GenBank/DDBJ databases">
        <title>Draft genome sequence and annotation of the entomopathogenic bacteria, Xenorhabdus cabanillasi strain JM26 and Xenorhabdus szentirmai strain DSM 16338.</title>
        <authorList>
            <person name="Gualtieri M."/>
            <person name="Ogier J.C."/>
            <person name="Pages S."/>
            <person name="Givaudan A."/>
            <person name="Gaudriault S."/>
        </authorList>
    </citation>
    <scope>NUCLEOTIDE SEQUENCE [LARGE SCALE GENOMIC DNA]</scope>
    <source>
        <strain evidence="4">DSM 16338</strain>
    </source>
</reference>
<dbReference type="EMBL" id="CBXF010000134">
    <property type="protein sequence ID" value="CDL85452.1"/>
    <property type="molecule type" value="Genomic_DNA"/>
</dbReference>
<dbReference type="NCBIfam" id="TIGR03696">
    <property type="entry name" value="Rhs_assc_core"/>
    <property type="match status" value="1"/>
</dbReference>
<dbReference type="PANTHER" id="PTHR32305">
    <property type="match status" value="1"/>
</dbReference>
<dbReference type="NCBIfam" id="TIGR01643">
    <property type="entry name" value="YD_repeat_2x"/>
    <property type="match status" value="1"/>
</dbReference>
<evidence type="ECO:0000259" key="3">
    <source>
        <dbReference type="Pfam" id="PF25023"/>
    </source>
</evidence>
<protein>
    <recommendedName>
        <fullName evidence="3">Teneurin-like YD-shell domain-containing protein</fullName>
    </recommendedName>
</protein>
<dbReference type="Gene3D" id="2.180.10.10">
    <property type="entry name" value="RHS repeat-associated core"/>
    <property type="match status" value="2"/>
</dbReference>
<feature type="domain" description="Teneurin-like YD-shell" evidence="3">
    <location>
        <begin position="1050"/>
        <end position="1401"/>
    </location>
</feature>